<dbReference type="InterPro" id="IPR015947">
    <property type="entry name" value="PUA-like_sf"/>
</dbReference>
<dbReference type="AlphaFoldDB" id="A0A0F6PYC9"/>
<proteinExistence type="predicted"/>
<evidence type="ECO:0000259" key="2">
    <source>
        <dbReference type="SMART" id="SM01136"/>
    </source>
</evidence>
<dbReference type="Pfam" id="PF16198">
    <property type="entry name" value="TruB_C_2"/>
    <property type="match status" value="1"/>
</dbReference>
<dbReference type="PANTHER" id="PTHR23127">
    <property type="entry name" value="CENTROMERE/MICROTUBULE BINDING PROTEIN CBF5"/>
    <property type="match status" value="1"/>
</dbReference>
<dbReference type="InterPro" id="IPR002501">
    <property type="entry name" value="PsdUridine_synth_N"/>
</dbReference>
<dbReference type="Gene3D" id="3.30.2350.10">
    <property type="entry name" value="Pseudouridine synthase"/>
    <property type="match status" value="1"/>
</dbReference>
<dbReference type="InterPro" id="IPR036974">
    <property type="entry name" value="PUA_sf"/>
</dbReference>
<dbReference type="NCBIfam" id="NF003280">
    <property type="entry name" value="PRK04270.1"/>
    <property type="match status" value="1"/>
</dbReference>
<sequence length="325" mass="36700">MKQFENLYIIDQEAIKEGQESKFGYFPDERKILDHIKYGLIVLDKHSGPTSHEIVSIVKKILKLNKAGHSGTLDPNVTGILPIALAKATKVLSILLESSKTYICNLHSAESKDITEWEKILKEYIDEIYQVPPLKSNVVKKLRKRRIYNIEILDVIDKQILLKIDCESGTYIRTLCVDLGKSIGSASYMRELRRIKTGPFHENQGVTLHQLFDAYESYKEVGDEEGLRKIIQPMENAITNVPKVVIRLNAIDPISHGTDLFVAGVIAYSDFNTGEKIAILSPKGELIGLGTSFRSSKAFINGDTGKIVHPEKIFVERNQFPKYQK</sequence>
<dbReference type="GO" id="GO:0000495">
    <property type="term" value="P:box H/ACA sno(s)RNA 3'-end processing"/>
    <property type="evidence" value="ECO:0007669"/>
    <property type="project" value="TreeGrafter"/>
</dbReference>
<dbReference type="InterPro" id="IPR002478">
    <property type="entry name" value="PUA"/>
</dbReference>
<organism evidence="3">
    <name type="scientific">uncultured organism</name>
    <dbReference type="NCBI Taxonomy" id="155900"/>
    <lineage>
        <taxon>unclassified sequences</taxon>
        <taxon>environmental samples</taxon>
    </lineage>
</organism>
<dbReference type="Gene3D" id="2.30.130.10">
    <property type="entry name" value="PUA domain"/>
    <property type="match status" value="1"/>
</dbReference>
<feature type="domain" description="Dyskerin-like" evidence="2">
    <location>
        <begin position="19"/>
        <end position="55"/>
    </location>
</feature>
<dbReference type="GO" id="GO:0003723">
    <property type="term" value="F:RNA binding"/>
    <property type="evidence" value="ECO:0007669"/>
    <property type="project" value="InterPro"/>
</dbReference>
<dbReference type="GO" id="GO:1990481">
    <property type="term" value="P:mRNA pseudouridine synthesis"/>
    <property type="evidence" value="ECO:0007669"/>
    <property type="project" value="TreeGrafter"/>
</dbReference>
<dbReference type="GO" id="GO:0009982">
    <property type="term" value="F:pseudouridine synthase activity"/>
    <property type="evidence" value="ECO:0007669"/>
    <property type="project" value="InterPro"/>
</dbReference>
<dbReference type="GO" id="GO:0031118">
    <property type="term" value="P:rRNA pseudouridine synthesis"/>
    <property type="evidence" value="ECO:0007669"/>
    <property type="project" value="TreeGrafter"/>
</dbReference>
<dbReference type="EMBL" id="KP869689">
    <property type="protein sequence ID" value="AKC94960.1"/>
    <property type="molecule type" value="Genomic_DNA"/>
</dbReference>
<dbReference type="SUPFAM" id="SSF88697">
    <property type="entry name" value="PUA domain-like"/>
    <property type="match status" value="1"/>
</dbReference>
<dbReference type="InterPro" id="IPR004802">
    <property type="entry name" value="tRNA_PsdUridine_synth_B_fam"/>
</dbReference>
<evidence type="ECO:0000256" key="1">
    <source>
        <dbReference type="ARBA" id="ARBA00023235"/>
    </source>
</evidence>
<accession>A0A0F6PYC9</accession>
<dbReference type="Pfam" id="PF01509">
    <property type="entry name" value="TruB_N"/>
    <property type="match status" value="1"/>
</dbReference>
<dbReference type="NCBIfam" id="TIGR00425">
    <property type="entry name" value="CBF5"/>
    <property type="match status" value="1"/>
</dbReference>
<dbReference type="InterPro" id="IPR020103">
    <property type="entry name" value="PsdUridine_synth_cat_dom_sf"/>
</dbReference>
<keyword evidence="1" id="KW-0413">Isomerase</keyword>
<protein>
    <submittedName>
        <fullName evidence="3">Putative tRNA pseudouridine synthase B</fullName>
    </submittedName>
</protein>
<dbReference type="PANTHER" id="PTHR23127:SF0">
    <property type="entry name" value="H_ACA RIBONUCLEOPROTEIN COMPLEX SUBUNIT DKC1"/>
    <property type="match status" value="1"/>
</dbReference>
<dbReference type="SMART" id="SM01136">
    <property type="entry name" value="DKCLD"/>
    <property type="match status" value="1"/>
</dbReference>
<dbReference type="Pfam" id="PF08068">
    <property type="entry name" value="DKCLD"/>
    <property type="match status" value="1"/>
</dbReference>
<dbReference type="SUPFAM" id="SSF55120">
    <property type="entry name" value="Pseudouridine synthase"/>
    <property type="match status" value="1"/>
</dbReference>
<dbReference type="InterPro" id="IPR032819">
    <property type="entry name" value="TruB_C"/>
</dbReference>
<reference evidence="3" key="1">
    <citation type="journal article" date="2015" name="Nature">
        <title>Complex archaea that bridge the gap between prokaryotes and eukaryotes.</title>
        <authorList>
            <person name="Spang A."/>
            <person name="Saw J.H."/>
            <person name="Jorgensen S.L."/>
            <person name="Zaremba-Niedzwiedzka K."/>
            <person name="Martijn J."/>
            <person name="Lind A.E."/>
            <person name="van Eijk R."/>
            <person name="Schleper C."/>
            <person name="Guy L."/>
            <person name="Ettema T.J."/>
        </authorList>
    </citation>
    <scope>NUCLEOTIDE SEQUENCE</scope>
</reference>
<dbReference type="PROSITE" id="PS50890">
    <property type="entry name" value="PUA"/>
    <property type="match status" value="1"/>
</dbReference>
<dbReference type="Pfam" id="PF01472">
    <property type="entry name" value="PUA"/>
    <property type="match status" value="1"/>
</dbReference>
<dbReference type="GO" id="GO:0031120">
    <property type="term" value="P:snRNA pseudouridine synthesis"/>
    <property type="evidence" value="ECO:0007669"/>
    <property type="project" value="TreeGrafter"/>
</dbReference>
<evidence type="ECO:0000313" key="3">
    <source>
        <dbReference type="EMBL" id="AKC94960.1"/>
    </source>
</evidence>
<dbReference type="InterPro" id="IPR012960">
    <property type="entry name" value="Dyskerin-like"/>
</dbReference>
<name>A0A0F6PYC9_9ZZZZ</name>